<evidence type="ECO:0000313" key="10">
    <source>
        <dbReference type="Proteomes" id="UP001370490"/>
    </source>
</evidence>
<feature type="domain" description="Amino acid transporter transmembrane" evidence="8">
    <location>
        <begin position="44"/>
        <end position="104"/>
    </location>
</feature>
<evidence type="ECO:0000256" key="4">
    <source>
        <dbReference type="ARBA" id="ARBA00022970"/>
    </source>
</evidence>
<keyword evidence="6 7" id="KW-0472">Membrane</keyword>
<dbReference type="GO" id="GO:0016020">
    <property type="term" value="C:membrane"/>
    <property type="evidence" value="ECO:0007669"/>
    <property type="project" value="UniProtKB-SubCell"/>
</dbReference>
<organism evidence="9 10">
    <name type="scientific">Dillenia turbinata</name>
    <dbReference type="NCBI Taxonomy" id="194707"/>
    <lineage>
        <taxon>Eukaryota</taxon>
        <taxon>Viridiplantae</taxon>
        <taxon>Streptophyta</taxon>
        <taxon>Embryophyta</taxon>
        <taxon>Tracheophyta</taxon>
        <taxon>Spermatophyta</taxon>
        <taxon>Magnoliopsida</taxon>
        <taxon>eudicotyledons</taxon>
        <taxon>Gunneridae</taxon>
        <taxon>Pentapetalae</taxon>
        <taxon>Dilleniales</taxon>
        <taxon>Dilleniaceae</taxon>
        <taxon>Dillenia</taxon>
    </lineage>
</organism>
<reference evidence="9 10" key="1">
    <citation type="submission" date="2023-12" db="EMBL/GenBank/DDBJ databases">
        <title>A high-quality genome assembly for Dillenia turbinata (Dilleniales).</title>
        <authorList>
            <person name="Chanderbali A."/>
        </authorList>
    </citation>
    <scope>NUCLEOTIDE SEQUENCE [LARGE SCALE GENOMIC DNA]</scope>
    <source>
        <strain evidence="9">LSX21</strain>
        <tissue evidence="9">Leaf</tissue>
    </source>
</reference>
<evidence type="ECO:0000256" key="2">
    <source>
        <dbReference type="ARBA" id="ARBA00022448"/>
    </source>
</evidence>
<evidence type="ECO:0000256" key="7">
    <source>
        <dbReference type="SAM" id="Phobius"/>
    </source>
</evidence>
<proteinExistence type="predicted"/>
<dbReference type="Proteomes" id="UP001370490">
    <property type="component" value="Unassembled WGS sequence"/>
</dbReference>
<feature type="transmembrane region" description="Helical" evidence="7">
    <location>
        <begin position="88"/>
        <end position="107"/>
    </location>
</feature>
<keyword evidence="2" id="KW-0813">Transport</keyword>
<accession>A0AAN8WC73</accession>
<dbReference type="PANTHER" id="PTHR48017">
    <property type="entry name" value="OS05G0424000 PROTEIN-RELATED"/>
    <property type="match status" value="1"/>
</dbReference>
<name>A0AAN8WC73_9MAGN</name>
<evidence type="ECO:0000259" key="8">
    <source>
        <dbReference type="Pfam" id="PF01490"/>
    </source>
</evidence>
<keyword evidence="5 7" id="KW-1133">Transmembrane helix</keyword>
<dbReference type="Pfam" id="PF01490">
    <property type="entry name" value="Aa_trans"/>
    <property type="match status" value="1"/>
</dbReference>
<gene>
    <name evidence="9" type="ORF">RJ641_013495</name>
</gene>
<evidence type="ECO:0000256" key="5">
    <source>
        <dbReference type="ARBA" id="ARBA00022989"/>
    </source>
</evidence>
<dbReference type="EMBL" id="JBAMMX010000002">
    <property type="protein sequence ID" value="KAK6945951.1"/>
    <property type="molecule type" value="Genomic_DNA"/>
</dbReference>
<comment type="caution">
    <text evidence="9">The sequence shown here is derived from an EMBL/GenBank/DDBJ whole genome shotgun (WGS) entry which is preliminary data.</text>
</comment>
<protein>
    <submittedName>
        <fullName evidence="9">Amino acid transporter, transmembrane domain</fullName>
    </submittedName>
</protein>
<keyword evidence="3 7" id="KW-0812">Transmembrane</keyword>
<dbReference type="AlphaFoldDB" id="A0AAN8WC73"/>
<evidence type="ECO:0000256" key="1">
    <source>
        <dbReference type="ARBA" id="ARBA00004370"/>
    </source>
</evidence>
<keyword evidence="4" id="KW-0029">Amino-acid transport</keyword>
<dbReference type="GO" id="GO:0006865">
    <property type="term" value="P:amino acid transport"/>
    <property type="evidence" value="ECO:0007669"/>
    <property type="project" value="UniProtKB-KW"/>
</dbReference>
<sequence length="108" mass="12060">MVEAGAPGVYFDEDGHPKRTGTWSSANAHIITAECYLLGGQWLMGWIAGPAALLIFALITWFTSILFSDCNKSPEPVTGKRNYTYMDVVKTTLGNIFFIFFIIFHNFS</sequence>
<keyword evidence="10" id="KW-1185">Reference proteome</keyword>
<feature type="transmembrane region" description="Helical" evidence="7">
    <location>
        <begin position="46"/>
        <end position="67"/>
    </location>
</feature>
<evidence type="ECO:0000313" key="9">
    <source>
        <dbReference type="EMBL" id="KAK6945951.1"/>
    </source>
</evidence>
<evidence type="ECO:0000256" key="6">
    <source>
        <dbReference type="ARBA" id="ARBA00023136"/>
    </source>
</evidence>
<dbReference type="InterPro" id="IPR013057">
    <property type="entry name" value="AA_transpt_TM"/>
</dbReference>
<evidence type="ECO:0000256" key="3">
    <source>
        <dbReference type="ARBA" id="ARBA00022692"/>
    </source>
</evidence>
<comment type="subcellular location">
    <subcellularLocation>
        <location evidence="1">Membrane</location>
    </subcellularLocation>
</comment>